<dbReference type="AlphaFoldDB" id="A0A382JYR9"/>
<evidence type="ECO:0000256" key="1">
    <source>
        <dbReference type="ARBA" id="ARBA00022723"/>
    </source>
</evidence>
<dbReference type="EMBL" id="UINC01076683">
    <property type="protein sequence ID" value="SVC16077.1"/>
    <property type="molecule type" value="Genomic_DNA"/>
</dbReference>
<reference evidence="4" key="1">
    <citation type="submission" date="2018-05" db="EMBL/GenBank/DDBJ databases">
        <authorList>
            <person name="Lanie J.A."/>
            <person name="Ng W.-L."/>
            <person name="Kazmierczak K.M."/>
            <person name="Andrzejewski T.M."/>
            <person name="Davidsen T.M."/>
            <person name="Wayne K.J."/>
            <person name="Tettelin H."/>
            <person name="Glass J.I."/>
            <person name="Rusch D."/>
            <person name="Podicherti R."/>
            <person name="Tsui H.-C.T."/>
            <person name="Winkler M.E."/>
        </authorList>
    </citation>
    <scope>NUCLEOTIDE SEQUENCE</scope>
</reference>
<evidence type="ECO:0000313" key="4">
    <source>
        <dbReference type="EMBL" id="SVC16077.1"/>
    </source>
</evidence>
<dbReference type="InterPro" id="IPR038492">
    <property type="entry name" value="GBBH-like_N_sf"/>
</dbReference>
<dbReference type="Pfam" id="PF06155">
    <property type="entry name" value="GBBH-like_N"/>
    <property type="match status" value="1"/>
</dbReference>
<dbReference type="GO" id="GO:0046872">
    <property type="term" value="F:metal ion binding"/>
    <property type="evidence" value="ECO:0007669"/>
    <property type="project" value="UniProtKB-KW"/>
</dbReference>
<accession>A0A382JYR9</accession>
<keyword evidence="1" id="KW-0479">Metal-binding</keyword>
<keyword evidence="2" id="KW-0408">Iron</keyword>
<protein>
    <recommendedName>
        <fullName evidence="3">Gamma-butyrobetaine hydroxylase-like N-terminal domain-containing protein</fullName>
    </recommendedName>
</protein>
<name>A0A382JYR9_9ZZZZ</name>
<gene>
    <name evidence="4" type="ORF">METZ01_LOCUS268931</name>
</gene>
<evidence type="ECO:0000256" key="2">
    <source>
        <dbReference type="ARBA" id="ARBA00023004"/>
    </source>
</evidence>
<dbReference type="Gene3D" id="3.30.2020.30">
    <property type="match status" value="1"/>
</dbReference>
<proteinExistence type="predicted"/>
<dbReference type="PANTHER" id="PTHR35303">
    <property type="entry name" value="OS02G0197800 PROTEIN"/>
    <property type="match status" value="1"/>
</dbReference>
<evidence type="ECO:0000259" key="3">
    <source>
        <dbReference type="Pfam" id="PF06155"/>
    </source>
</evidence>
<organism evidence="4">
    <name type="scientific">marine metagenome</name>
    <dbReference type="NCBI Taxonomy" id="408172"/>
    <lineage>
        <taxon>unclassified sequences</taxon>
        <taxon>metagenomes</taxon>
        <taxon>ecological metagenomes</taxon>
    </lineage>
</organism>
<feature type="domain" description="Gamma-butyrobetaine hydroxylase-like N-terminal" evidence="3">
    <location>
        <begin position="9"/>
        <end position="89"/>
    </location>
</feature>
<sequence>MVKSVEIINSGKEIKIDFGDGIKVLTARNLRLNCGCANCEEEWSGKRILEPTSIPFDIVIEDFMYIGKYALQFLWNDEHYTGIFPFEVLKNLE</sequence>
<dbReference type="InterPro" id="IPR010376">
    <property type="entry name" value="GBBH-like_N"/>
</dbReference>